<organism evidence="1 2">
    <name type="scientific">Eumeta variegata</name>
    <name type="common">Bagworm moth</name>
    <name type="synonym">Eumeta japonica</name>
    <dbReference type="NCBI Taxonomy" id="151549"/>
    <lineage>
        <taxon>Eukaryota</taxon>
        <taxon>Metazoa</taxon>
        <taxon>Ecdysozoa</taxon>
        <taxon>Arthropoda</taxon>
        <taxon>Hexapoda</taxon>
        <taxon>Insecta</taxon>
        <taxon>Pterygota</taxon>
        <taxon>Neoptera</taxon>
        <taxon>Endopterygota</taxon>
        <taxon>Lepidoptera</taxon>
        <taxon>Glossata</taxon>
        <taxon>Ditrysia</taxon>
        <taxon>Tineoidea</taxon>
        <taxon>Psychidae</taxon>
        <taxon>Oiketicinae</taxon>
        <taxon>Eumeta</taxon>
    </lineage>
</organism>
<evidence type="ECO:0000313" key="2">
    <source>
        <dbReference type="Proteomes" id="UP000299102"/>
    </source>
</evidence>
<accession>A0A4C1SYS1</accession>
<gene>
    <name evidence="1" type="ORF">EVAR_4739_1</name>
</gene>
<name>A0A4C1SYS1_EUMVA</name>
<keyword evidence="2" id="KW-1185">Reference proteome</keyword>
<protein>
    <submittedName>
        <fullName evidence="1">Uncharacterized protein</fullName>
    </submittedName>
</protein>
<sequence length="120" mass="13769">MNQNSICWIGIHSDSRFKGQLRILSPRPRVHSHGTARRISFRGEPTPRWKHLTNTRRRRVTKKSEVRASQLFNGGCYLSRSRALGALNSCVCELRRGDFPKGENGVSFFSAFHLFRSARP</sequence>
<proteinExistence type="predicted"/>
<reference evidence="1 2" key="1">
    <citation type="journal article" date="2019" name="Commun. Biol.">
        <title>The bagworm genome reveals a unique fibroin gene that provides high tensile strength.</title>
        <authorList>
            <person name="Kono N."/>
            <person name="Nakamura H."/>
            <person name="Ohtoshi R."/>
            <person name="Tomita M."/>
            <person name="Numata K."/>
            <person name="Arakawa K."/>
        </authorList>
    </citation>
    <scope>NUCLEOTIDE SEQUENCE [LARGE SCALE GENOMIC DNA]</scope>
</reference>
<evidence type="ECO:0000313" key="1">
    <source>
        <dbReference type="EMBL" id="GBP07349.1"/>
    </source>
</evidence>
<dbReference type="EMBL" id="BGZK01000026">
    <property type="protein sequence ID" value="GBP07349.1"/>
    <property type="molecule type" value="Genomic_DNA"/>
</dbReference>
<dbReference type="AlphaFoldDB" id="A0A4C1SYS1"/>
<comment type="caution">
    <text evidence="1">The sequence shown here is derived from an EMBL/GenBank/DDBJ whole genome shotgun (WGS) entry which is preliminary data.</text>
</comment>
<dbReference type="Proteomes" id="UP000299102">
    <property type="component" value="Unassembled WGS sequence"/>
</dbReference>